<accession>A0ABU2DPZ8</accession>
<protein>
    <submittedName>
        <fullName evidence="3">Helix-turn-helix domain-containing protein</fullName>
    </submittedName>
</protein>
<dbReference type="InterPro" id="IPR037923">
    <property type="entry name" value="HTH-like"/>
</dbReference>
<dbReference type="PANTHER" id="PTHR11019:SF199">
    <property type="entry name" value="HTH-TYPE TRANSCRIPTIONAL REGULATOR NIMR"/>
    <property type="match status" value="1"/>
</dbReference>
<proteinExistence type="predicted"/>
<dbReference type="Proteomes" id="UP001251870">
    <property type="component" value="Unassembled WGS sequence"/>
</dbReference>
<dbReference type="PANTHER" id="PTHR11019">
    <property type="entry name" value="HTH-TYPE TRANSCRIPTIONAL REGULATOR NIMR"/>
    <property type="match status" value="1"/>
</dbReference>
<gene>
    <name evidence="3" type="ORF">RIL96_03240</name>
</gene>
<dbReference type="RefSeq" id="WP_310547566.1">
    <property type="nucleotide sequence ID" value="NZ_JAVKGR010000002.1"/>
</dbReference>
<keyword evidence="1" id="KW-0238">DNA-binding</keyword>
<dbReference type="PROSITE" id="PS01124">
    <property type="entry name" value="HTH_ARAC_FAMILY_2"/>
    <property type="match status" value="1"/>
</dbReference>
<evidence type="ECO:0000313" key="3">
    <source>
        <dbReference type="EMBL" id="MDR8018577.1"/>
    </source>
</evidence>
<dbReference type="Pfam" id="PF12833">
    <property type="entry name" value="HTH_18"/>
    <property type="match status" value="1"/>
</dbReference>
<name>A0ABU2DPZ8_9MICC</name>
<feature type="domain" description="HTH araC/xylS-type" evidence="2">
    <location>
        <begin position="142"/>
        <end position="240"/>
    </location>
</feature>
<dbReference type="Pfam" id="PF02311">
    <property type="entry name" value="AraC_binding"/>
    <property type="match status" value="1"/>
</dbReference>
<dbReference type="InterPro" id="IPR003313">
    <property type="entry name" value="AraC-bd"/>
</dbReference>
<evidence type="ECO:0000313" key="4">
    <source>
        <dbReference type="Proteomes" id="UP001251870"/>
    </source>
</evidence>
<comment type="caution">
    <text evidence="3">The sequence shown here is derived from an EMBL/GenBank/DDBJ whole genome shotgun (WGS) entry which is preliminary data.</text>
</comment>
<dbReference type="SUPFAM" id="SSF51215">
    <property type="entry name" value="Regulatory protein AraC"/>
    <property type="match status" value="1"/>
</dbReference>
<dbReference type="InterPro" id="IPR014710">
    <property type="entry name" value="RmlC-like_jellyroll"/>
</dbReference>
<keyword evidence="4" id="KW-1185">Reference proteome</keyword>
<sequence>MSFSPELIGAVPENAVRFLGHAPHRHDQPHLVHLVIGQGVLTLGDREVTMEPRSCVWLAAGVLHGLRLSGRAIALGPVLAEHVTPEDKVEVLGVVPAIHDLMLARMAAAPRTPEQLDRFTHALEEILLGLRREPFAVPNPRHPVARRVGERAMVSAEQLLELVGEEGVSVRQVQRLFLAETGMTFSRWRRRRRLGRAVRVMASGGSASTAARIVGYASSRALLRAMSAESGVPVSRLPQELMGPRGVSKIPAP</sequence>
<dbReference type="EMBL" id="JAVKGR010000002">
    <property type="protein sequence ID" value="MDR8018577.1"/>
    <property type="molecule type" value="Genomic_DNA"/>
</dbReference>
<reference evidence="3 4" key="1">
    <citation type="submission" date="2023-09" db="EMBL/GenBank/DDBJ databases">
        <title>Description of three actinobacteria isolated from air of manufacturing shop in a pharmaceutical factory.</title>
        <authorList>
            <person name="Zhang D.-F."/>
        </authorList>
    </citation>
    <scope>NUCLEOTIDE SEQUENCE [LARGE SCALE GENOMIC DNA]</scope>
    <source>
        <strain evidence="3 4">LY-0111</strain>
    </source>
</reference>
<dbReference type="Gene3D" id="2.60.120.10">
    <property type="entry name" value="Jelly Rolls"/>
    <property type="match status" value="1"/>
</dbReference>
<dbReference type="Gene3D" id="1.10.10.60">
    <property type="entry name" value="Homeodomain-like"/>
    <property type="match status" value="1"/>
</dbReference>
<dbReference type="SMART" id="SM00342">
    <property type="entry name" value="HTH_ARAC"/>
    <property type="match status" value="1"/>
</dbReference>
<evidence type="ECO:0000256" key="1">
    <source>
        <dbReference type="ARBA" id="ARBA00023125"/>
    </source>
</evidence>
<evidence type="ECO:0000259" key="2">
    <source>
        <dbReference type="PROSITE" id="PS01124"/>
    </source>
</evidence>
<organism evidence="3 4">
    <name type="scientific">Nesterenkonia aerolata</name>
    <dbReference type="NCBI Taxonomy" id="3074079"/>
    <lineage>
        <taxon>Bacteria</taxon>
        <taxon>Bacillati</taxon>
        <taxon>Actinomycetota</taxon>
        <taxon>Actinomycetes</taxon>
        <taxon>Micrococcales</taxon>
        <taxon>Micrococcaceae</taxon>
        <taxon>Nesterenkonia</taxon>
    </lineage>
</organism>
<dbReference type="InterPro" id="IPR018060">
    <property type="entry name" value="HTH_AraC"/>
</dbReference>